<keyword evidence="2" id="KW-1185">Reference proteome</keyword>
<organism evidence="1 2">
    <name type="scientific">Amanita muscaria (strain Koide BX008)</name>
    <dbReference type="NCBI Taxonomy" id="946122"/>
    <lineage>
        <taxon>Eukaryota</taxon>
        <taxon>Fungi</taxon>
        <taxon>Dikarya</taxon>
        <taxon>Basidiomycota</taxon>
        <taxon>Agaricomycotina</taxon>
        <taxon>Agaricomycetes</taxon>
        <taxon>Agaricomycetidae</taxon>
        <taxon>Agaricales</taxon>
        <taxon>Pluteineae</taxon>
        <taxon>Amanitaceae</taxon>
        <taxon>Amanita</taxon>
    </lineage>
</organism>
<gene>
    <name evidence="1" type="ORF">M378DRAFT_93576</name>
</gene>
<dbReference type="InParanoid" id="A0A0C2WB05"/>
<dbReference type="InterPro" id="IPR043129">
    <property type="entry name" value="ATPase_NBD"/>
</dbReference>
<dbReference type="Proteomes" id="UP000054549">
    <property type="component" value="Unassembled WGS sequence"/>
</dbReference>
<accession>A0A0C2WB05</accession>
<dbReference type="AlphaFoldDB" id="A0A0C2WB05"/>
<dbReference type="STRING" id="946122.A0A0C2WB05"/>
<feature type="non-terminal residue" evidence="1">
    <location>
        <position position="240"/>
    </location>
</feature>
<protein>
    <submittedName>
        <fullName evidence="1">Uncharacterized protein</fullName>
    </submittedName>
</protein>
<dbReference type="EMBL" id="KN819321">
    <property type="protein sequence ID" value="KIL53761.1"/>
    <property type="molecule type" value="Genomic_DNA"/>
</dbReference>
<dbReference type="OrthoDB" id="2963168at2759"/>
<dbReference type="PANTHER" id="PTHR14187:SF5">
    <property type="entry name" value="HEAT SHOCK 70 KDA PROTEIN 12A"/>
    <property type="match status" value="1"/>
</dbReference>
<sequence>MNFLSAQIAKFFEPALQNIIQVIERQRSKSTLTIRTVLLVGGFARSEYLFSQLNSHFARGITITRPDITHLNKAVADGAVSYYLDHYVTDRVAKYSYGLRVDVVFDPADPEHARRRHTKFMDADGKYYISGGFNTILKKNTAVSEETRFRRSYHKTFFAEEFSRWTGSKTSLQCYRGEAESPPEWVDLEPNSFHRACLIQADMTNAKKNMSPEYDPSTKNRYYRFDYEVEILFGLTELKA</sequence>
<dbReference type="PANTHER" id="PTHR14187">
    <property type="entry name" value="ALPHA KINASE/ELONGATION FACTOR 2 KINASE"/>
    <property type="match status" value="1"/>
</dbReference>
<dbReference type="HOGENOM" id="CLU_009958_0_0_1"/>
<reference evidence="1 2" key="1">
    <citation type="submission" date="2014-04" db="EMBL/GenBank/DDBJ databases">
        <title>Evolutionary Origins and Diversification of the Mycorrhizal Mutualists.</title>
        <authorList>
            <consortium name="DOE Joint Genome Institute"/>
            <consortium name="Mycorrhizal Genomics Consortium"/>
            <person name="Kohler A."/>
            <person name="Kuo A."/>
            <person name="Nagy L.G."/>
            <person name="Floudas D."/>
            <person name="Copeland A."/>
            <person name="Barry K.W."/>
            <person name="Cichocki N."/>
            <person name="Veneault-Fourrey C."/>
            <person name="LaButti K."/>
            <person name="Lindquist E.A."/>
            <person name="Lipzen A."/>
            <person name="Lundell T."/>
            <person name="Morin E."/>
            <person name="Murat C."/>
            <person name="Riley R."/>
            <person name="Ohm R."/>
            <person name="Sun H."/>
            <person name="Tunlid A."/>
            <person name="Henrissat B."/>
            <person name="Grigoriev I.V."/>
            <person name="Hibbett D.S."/>
            <person name="Martin F."/>
        </authorList>
    </citation>
    <scope>NUCLEOTIDE SEQUENCE [LARGE SCALE GENOMIC DNA]</scope>
    <source>
        <strain evidence="1 2">Koide BX008</strain>
    </source>
</reference>
<dbReference type="SUPFAM" id="SSF53067">
    <property type="entry name" value="Actin-like ATPase domain"/>
    <property type="match status" value="1"/>
</dbReference>
<proteinExistence type="predicted"/>
<name>A0A0C2WB05_AMAMK</name>
<evidence type="ECO:0000313" key="1">
    <source>
        <dbReference type="EMBL" id="KIL53761.1"/>
    </source>
</evidence>
<evidence type="ECO:0000313" key="2">
    <source>
        <dbReference type="Proteomes" id="UP000054549"/>
    </source>
</evidence>